<reference evidence="1 2" key="1">
    <citation type="submission" date="2023-02" db="EMBL/GenBank/DDBJ databases">
        <title>Pseudomonas chrutzelriedensis sp. nov., a potently antifungal strain isolated from moss.</title>
        <authorList>
            <person name="Schnyder A."/>
            <person name="Kalawong R."/>
            <person name="Eberl L."/>
            <person name="Agnoli K."/>
        </authorList>
    </citation>
    <scope>NUCLEOTIDE SEQUENCE [LARGE SCALE GENOMIC DNA]</scope>
    <source>
        <strain evidence="1 2">681</strain>
    </source>
</reference>
<accession>A0ABT6QID3</accession>
<organism evidence="1 2">
    <name type="scientific">Pseudomonas fungipugnans</name>
    <dbReference type="NCBI Taxonomy" id="3024217"/>
    <lineage>
        <taxon>Bacteria</taxon>
        <taxon>Pseudomonadati</taxon>
        <taxon>Pseudomonadota</taxon>
        <taxon>Gammaproteobacteria</taxon>
        <taxon>Pseudomonadales</taxon>
        <taxon>Pseudomonadaceae</taxon>
        <taxon>Pseudomonas</taxon>
    </lineage>
</organism>
<protein>
    <submittedName>
        <fullName evidence="1">Uncharacterized protein</fullName>
    </submittedName>
</protein>
<proteinExistence type="predicted"/>
<dbReference type="EMBL" id="JARBWL010000001">
    <property type="protein sequence ID" value="MDI2590647.1"/>
    <property type="molecule type" value="Genomic_DNA"/>
</dbReference>
<dbReference type="RefSeq" id="WP_282315165.1">
    <property type="nucleotide sequence ID" value="NZ_JARBWL010000001.1"/>
</dbReference>
<evidence type="ECO:0000313" key="2">
    <source>
        <dbReference type="Proteomes" id="UP001159100"/>
    </source>
</evidence>
<comment type="caution">
    <text evidence="1">The sequence shown here is derived from an EMBL/GenBank/DDBJ whole genome shotgun (WGS) entry which is preliminary data.</text>
</comment>
<name>A0ABT6QID3_9PSED</name>
<evidence type="ECO:0000313" key="1">
    <source>
        <dbReference type="EMBL" id="MDI2590647.1"/>
    </source>
</evidence>
<keyword evidence="2" id="KW-1185">Reference proteome</keyword>
<dbReference type="Proteomes" id="UP001159100">
    <property type="component" value="Unassembled WGS sequence"/>
</dbReference>
<gene>
    <name evidence="1" type="ORF">POF45_04255</name>
</gene>
<sequence>MNIHLLSVYLDGVLSLSMMHRNGIEVFSLRHHAHCVLIAAQVAWKWQRGLIQRYFMGVRLPVCCSSSQHSTHKAINALSMNMTIDHECASARLAMGIALRSTFFDPVPAKVCSSGAHFTSTSKKIGDSFKSDRVLVNGAKFVLWQCLH</sequence>